<accession>A0AAE3NHD3</accession>
<dbReference type="EMBL" id="JAIVEX010000004">
    <property type="protein sequence ID" value="MDB0521776.1"/>
    <property type="molecule type" value="Genomic_DNA"/>
</dbReference>
<dbReference type="RefSeq" id="WP_184851465.1">
    <property type="nucleotide sequence ID" value="NZ_JABZEH010000002.1"/>
</dbReference>
<dbReference type="AlphaFoldDB" id="A0AAE3NHD3"/>
<evidence type="ECO:0000313" key="2">
    <source>
        <dbReference type="Proteomes" id="UP001143674"/>
    </source>
</evidence>
<gene>
    <name evidence="1" type="ORF">LBW55_09140</name>
</gene>
<evidence type="ECO:0000313" key="1">
    <source>
        <dbReference type="EMBL" id="MDB0521776.1"/>
    </source>
</evidence>
<dbReference type="Proteomes" id="UP001143674">
    <property type="component" value="Unassembled WGS sequence"/>
</dbReference>
<reference evidence="1" key="1">
    <citation type="submission" date="2021-09" db="EMBL/GenBank/DDBJ databases">
        <title>Genomic analysis of Ralstonia spp.</title>
        <authorList>
            <person name="Aburjaile F."/>
            <person name="Ariute J.C."/>
            <person name="Pais A.K.L."/>
            <person name="Albuquerque G.M.R."/>
            <person name="Silva A.M.F."/>
            <person name="Brenig B."/>
            <person name="Azevedo V."/>
            <person name="Matiuzzi M."/>
            <person name="Ramos R."/>
            <person name="Goes-Neto A."/>
            <person name="Soares S."/>
            <person name="Iseppon A.M.B."/>
            <person name="Souza E."/>
            <person name="Gama M."/>
        </authorList>
    </citation>
    <scope>NUCLEOTIDE SEQUENCE</scope>
    <source>
        <strain evidence="1">B4</strain>
    </source>
</reference>
<name>A0AAE3NHD3_RALSL</name>
<sequence>MLKRIAWVEDAVFSLQLREDLFALAQMRRNHIMQFFAIKSQSGKWQGVDLNEVRSIFFVFVAENKLKPIICDKVDADSVEPSRQPIPKLMLSAVIGNLGVNGASLIELSEGYSTGGKRVVKDNISRDRDIDLIYRHELAGMIGDPEKIKNRLIRFFGSGVNWDDAKSFLFEGIKLPPPETN</sequence>
<organism evidence="1 2">
    <name type="scientific">Ralstonia solanacearum</name>
    <name type="common">Pseudomonas solanacearum</name>
    <dbReference type="NCBI Taxonomy" id="305"/>
    <lineage>
        <taxon>Bacteria</taxon>
        <taxon>Pseudomonadati</taxon>
        <taxon>Pseudomonadota</taxon>
        <taxon>Betaproteobacteria</taxon>
        <taxon>Burkholderiales</taxon>
        <taxon>Burkholderiaceae</taxon>
        <taxon>Ralstonia</taxon>
        <taxon>Ralstonia solanacearum species complex</taxon>
    </lineage>
</organism>
<comment type="caution">
    <text evidence="1">The sequence shown here is derived from an EMBL/GenBank/DDBJ whole genome shotgun (WGS) entry which is preliminary data.</text>
</comment>
<protein>
    <submittedName>
        <fullName evidence="1">Uncharacterized protein</fullName>
    </submittedName>
</protein>
<proteinExistence type="predicted"/>